<name>A0A023FDT8_AMBCJ</name>
<evidence type="ECO:0000313" key="1">
    <source>
        <dbReference type="EMBL" id="JAC19702.1"/>
    </source>
</evidence>
<dbReference type="AlphaFoldDB" id="A0A023FDT8"/>
<organism evidence="1">
    <name type="scientific">Amblyomma cajennense</name>
    <name type="common">Cayenne tick</name>
    <name type="synonym">Acarus cajennensis</name>
    <dbReference type="NCBI Taxonomy" id="34607"/>
    <lineage>
        <taxon>Eukaryota</taxon>
        <taxon>Metazoa</taxon>
        <taxon>Ecdysozoa</taxon>
        <taxon>Arthropoda</taxon>
        <taxon>Chelicerata</taxon>
        <taxon>Arachnida</taxon>
        <taxon>Acari</taxon>
        <taxon>Parasitiformes</taxon>
        <taxon>Ixodida</taxon>
        <taxon>Ixodoidea</taxon>
        <taxon>Ixodidae</taxon>
        <taxon>Amblyomminae</taxon>
        <taxon>Amblyomma</taxon>
    </lineage>
</organism>
<feature type="non-terminal residue" evidence="1">
    <location>
        <position position="1"/>
    </location>
</feature>
<protein>
    <submittedName>
        <fullName evidence="1">Putative secreted protein</fullName>
    </submittedName>
</protein>
<proteinExistence type="evidence at transcript level"/>
<sequence length="181" mass="19768">SFVYSISLEVAALATSRMLSMIATLLCVFLDLGLGRPEQGRLLESRNSNTCQPASIINRKEYYGKCTCNGEKLNDGTDCLKTALGIDHELTGKQGKCRNGECILNNITRGCEDNPQLVPKGDTPPVGCAYYCGITERHYNYFPVGTKCQHIIQGGQRVNGTCQEEGDRVICKEQVNAPPAC</sequence>
<accession>A0A023FDT8</accession>
<reference evidence="1" key="1">
    <citation type="submission" date="2014-03" db="EMBL/GenBank/DDBJ databases">
        <title>The sialotranscriptome of Amblyomma triste, Amblyomma parvum and Amblyomma cajennense ticks, uncovered by 454-based RNA-seq.</title>
        <authorList>
            <person name="Garcia G.R."/>
            <person name="Gardinassi L.G."/>
            <person name="Ribeiro J.M."/>
            <person name="Anatriello E."/>
            <person name="Ferreira B.R."/>
            <person name="Moreira H.N."/>
            <person name="Mafra C."/>
            <person name="Olegario M.M."/>
            <person name="Szabo P.J."/>
            <person name="Miranda-Santos I.K."/>
            <person name="Maruyama S.R."/>
        </authorList>
    </citation>
    <scope>NUCLEOTIDE SEQUENCE</scope>
    <source>
        <strain evidence="1">Uberlandia</strain>
        <tissue evidence="1">Salivary glands</tissue>
    </source>
</reference>
<dbReference type="EMBL" id="GBBK01004780">
    <property type="protein sequence ID" value="JAC19702.1"/>
    <property type="molecule type" value="mRNA"/>
</dbReference>